<comment type="caution">
    <text evidence="1">The sequence shown here is derived from an EMBL/GenBank/DDBJ whole genome shotgun (WGS) entry which is preliminary data.</text>
</comment>
<proteinExistence type="predicted"/>
<sequence length="53" mass="6268">MNNVIRCEKEEEYMATYEVSKERAKSLGIEFTPLEVSVRETVESLREKKIVKF</sequence>
<name>A0A6A4P3C3_LUPAL</name>
<organism evidence="1 2">
    <name type="scientific">Lupinus albus</name>
    <name type="common">White lupine</name>
    <name type="synonym">Lupinus termis</name>
    <dbReference type="NCBI Taxonomy" id="3870"/>
    <lineage>
        <taxon>Eukaryota</taxon>
        <taxon>Viridiplantae</taxon>
        <taxon>Streptophyta</taxon>
        <taxon>Embryophyta</taxon>
        <taxon>Tracheophyta</taxon>
        <taxon>Spermatophyta</taxon>
        <taxon>Magnoliopsida</taxon>
        <taxon>eudicotyledons</taxon>
        <taxon>Gunneridae</taxon>
        <taxon>Pentapetalae</taxon>
        <taxon>rosids</taxon>
        <taxon>fabids</taxon>
        <taxon>Fabales</taxon>
        <taxon>Fabaceae</taxon>
        <taxon>Papilionoideae</taxon>
        <taxon>50 kb inversion clade</taxon>
        <taxon>genistoids sensu lato</taxon>
        <taxon>core genistoids</taxon>
        <taxon>Genisteae</taxon>
        <taxon>Lupinus</taxon>
    </lineage>
</organism>
<evidence type="ECO:0000313" key="1">
    <source>
        <dbReference type="EMBL" id="KAE9593448.1"/>
    </source>
</evidence>
<accession>A0A6A4P3C3</accession>
<reference evidence="2" key="1">
    <citation type="journal article" date="2020" name="Nat. Commun.">
        <title>Genome sequence of the cluster root forming white lupin.</title>
        <authorList>
            <person name="Hufnagel B."/>
            <person name="Marques A."/>
            <person name="Soriano A."/>
            <person name="Marques L."/>
            <person name="Divol F."/>
            <person name="Doumas P."/>
            <person name="Sallet E."/>
            <person name="Mancinotti D."/>
            <person name="Carrere S."/>
            <person name="Marande W."/>
            <person name="Arribat S."/>
            <person name="Keller J."/>
            <person name="Huneau C."/>
            <person name="Blein T."/>
            <person name="Aime D."/>
            <person name="Laguerre M."/>
            <person name="Taylor J."/>
            <person name="Schubert V."/>
            <person name="Nelson M."/>
            <person name="Geu-Flores F."/>
            <person name="Crespi M."/>
            <person name="Gallardo-Guerrero K."/>
            <person name="Delaux P.-M."/>
            <person name="Salse J."/>
            <person name="Berges H."/>
            <person name="Guyot R."/>
            <person name="Gouzy J."/>
            <person name="Peret B."/>
        </authorList>
    </citation>
    <scope>NUCLEOTIDE SEQUENCE [LARGE SCALE GENOMIC DNA]</scope>
    <source>
        <strain evidence="2">cv. Amiga</strain>
    </source>
</reference>
<dbReference type="OrthoDB" id="1434203at2759"/>
<evidence type="ECO:0000313" key="2">
    <source>
        <dbReference type="Proteomes" id="UP000447434"/>
    </source>
</evidence>
<gene>
    <name evidence="1" type="ORF">Lalb_Chr19g0139831</name>
</gene>
<dbReference type="AlphaFoldDB" id="A0A6A4P3C3"/>
<dbReference type="EMBL" id="WOCE01000019">
    <property type="protein sequence ID" value="KAE9593448.1"/>
    <property type="molecule type" value="Genomic_DNA"/>
</dbReference>
<dbReference type="Proteomes" id="UP000447434">
    <property type="component" value="Chromosome 19"/>
</dbReference>
<protein>
    <submittedName>
        <fullName evidence="1">Putative cinnamyl-alcohol dehydrogenase</fullName>
    </submittedName>
</protein>
<keyword evidence="2" id="KW-1185">Reference proteome</keyword>
<dbReference type="Gene3D" id="3.40.50.720">
    <property type="entry name" value="NAD(P)-binding Rossmann-like Domain"/>
    <property type="match status" value="1"/>
</dbReference>